<evidence type="ECO:0000313" key="1">
    <source>
        <dbReference type="EMBL" id="MPC62439.1"/>
    </source>
</evidence>
<name>A0A5B7GXX2_PORTR</name>
<gene>
    <name evidence="1" type="ORF">E2C01_056524</name>
</gene>
<sequence>MMMIVKKSPICIVGDGVIKNTGAHLRSKVSRASQECLRGARIQEIKKVHEKTQTVENGLLVIQGGGNDLERVGEEETVKEVVETVKAAEAKMCVAVVGVM</sequence>
<organism evidence="1 2">
    <name type="scientific">Portunus trituberculatus</name>
    <name type="common">Swimming crab</name>
    <name type="synonym">Neptunus trituberculatus</name>
    <dbReference type="NCBI Taxonomy" id="210409"/>
    <lineage>
        <taxon>Eukaryota</taxon>
        <taxon>Metazoa</taxon>
        <taxon>Ecdysozoa</taxon>
        <taxon>Arthropoda</taxon>
        <taxon>Crustacea</taxon>
        <taxon>Multicrustacea</taxon>
        <taxon>Malacostraca</taxon>
        <taxon>Eumalacostraca</taxon>
        <taxon>Eucarida</taxon>
        <taxon>Decapoda</taxon>
        <taxon>Pleocyemata</taxon>
        <taxon>Brachyura</taxon>
        <taxon>Eubrachyura</taxon>
        <taxon>Portunoidea</taxon>
        <taxon>Portunidae</taxon>
        <taxon>Portuninae</taxon>
        <taxon>Portunus</taxon>
    </lineage>
</organism>
<dbReference type="Proteomes" id="UP000324222">
    <property type="component" value="Unassembled WGS sequence"/>
</dbReference>
<comment type="caution">
    <text evidence="1">The sequence shown here is derived from an EMBL/GenBank/DDBJ whole genome shotgun (WGS) entry which is preliminary data.</text>
</comment>
<proteinExistence type="predicted"/>
<keyword evidence="2" id="KW-1185">Reference proteome</keyword>
<accession>A0A5B7GXX2</accession>
<protein>
    <submittedName>
        <fullName evidence="1">Uncharacterized protein</fullName>
    </submittedName>
</protein>
<dbReference type="AlphaFoldDB" id="A0A5B7GXX2"/>
<dbReference type="EMBL" id="VSRR010019675">
    <property type="protein sequence ID" value="MPC62439.1"/>
    <property type="molecule type" value="Genomic_DNA"/>
</dbReference>
<evidence type="ECO:0000313" key="2">
    <source>
        <dbReference type="Proteomes" id="UP000324222"/>
    </source>
</evidence>
<reference evidence="1 2" key="1">
    <citation type="submission" date="2019-05" db="EMBL/GenBank/DDBJ databases">
        <title>Another draft genome of Portunus trituberculatus and its Hox gene families provides insights of decapod evolution.</title>
        <authorList>
            <person name="Jeong J.-H."/>
            <person name="Song I."/>
            <person name="Kim S."/>
            <person name="Choi T."/>
            <person name="Kim D."/>
            <person name="Ryu S."/>
            <person name="Kim W."/>
        </authorList>
    </citation>
    <scope>NUCLEOTIDE SEQUENCE [LARGE SCALE GENOMIC DNA]</scope>
    <source>
        <tissue evidence="1">Muscle</tissue>
    </source>
</reference>
<dbReference type="Gene3D" id="3.40.50.12690">
    <property type="match status" value="1"/>
</dbReference>